<feature type="binding site" evidence="9">
    <location>
        <position position="100"/>
    </location>
    <ligand>
        <name>substrate</name>
    </ligand>
</feature>
<evidence type="ECO:0000256" key="5">
    <source>
        <dbReference type="ARBA" id="ARBA00022827"/>
    </source>
</evidence>
<evidence type="ECO:0000313" key="12">
    <source>
        <dbReference type="EMBL" id="GAF10373.1"/>
    </source>
</evidence>
<comment type="pathway">
    <text evidence="1">Amino-acid degradation; L-proline degradation into L-glutamate; L-glutamate from L-proline: step 1/2.</text>
</comment>
<evidence type="ECO:0000256" key="2">
    <source>
        <dbReference type="ARBA" id="ARBA00012695"/>
    </source>
</evidence>
<dbReference type="InterPro" id="IPR015659">
    <property type="entry name" value="Proline_oxidase"/>
</dbReference>
<dbReference type="eggNOG" id="COG0506">
    <property type="taxonomic scope" value="Bacteria"/>
</dbReference>
<dbReference type="InterPro" id="IPR008219">
    <property type="entry name" value="PRODH_bac_arc"/>
</dbReference>
<dbReference type="Proteomes" id="UP000019364">
    <property type="component" value="Unassembled WGS sequence"/>
</dbReference>
<comment type="catalytic activity">
    <reaction evidence="8">
        <text>L-proline + a quinone = (S)-1-pyrroline-5-carboxylate + a quinol + H(+)</text>
        <dbReference type="Rhea" id="RHEA:23784"/>
        <dbReference type="ChEBI" id="CHEBI:15378"/>
        <dbReference type="ChEBI" id="CHEBI:17388"/>
        <dbReference type="ChEBI" id="CHEBI:24646"/>
        <dbReference type="ChEBI" id="CHEBI:60039"/>
        <dbReference type="ChEBI" id="CHEBI:132124"/>
        <dbReference type="EC" id="1.5.5.2"/>
    </reaction>
</comment>
<dbReference type="SUPFAM" id="SSF51730">
    <property type="entry name" value="FAD-linked oxidoreductase"/>
    <property type="match status" value="1"/>
</dbReference>
<protein>
    <recommendedName>
        <fullName evidence="2">proline dehydrogenase</fullName>
        <ecNumber evidence="2">1.5.5.2</ecNumber>
    </recommendedName>
</protein>
<name>W7YT50_9BACL</name>
<dbReference type="OrthoDB" id="9773461at2"/>
<dbReference type="UniPathway" id="UPA00261">
    <property type="reaction ID" value="UER00373"/>
</dbReference>
<dbReference type="InterPro" id="IPR029041">
    <property type="entry name" value="FAD-linked_oxidoreductase-like"/>
</dbReference>
<evidence type="ECO:0000256" key="1">
    <source>
        <dbReference type="ARBA" id="ARBA00004739"/>
    </source>
</evidence>
<dbReference type="PANTHER" id="PTHR13914:SF0">
    <property type="entry name" value="PROLINE DEHYDROGENASE 1, MITOCHONDRIAL"/>
    <property type="match status" value="1"/>
</dbReference>
<dbReference type="Gene3D" id="3.20.20.220">
    <property type="match status" value="1"/>
</dbReference>
<keyword evidence="4 10" id="KW-0547">Nucleotide-binding</keyword>
<keyword evidence="5 10" id="KW-0274">FAD</keyword>
<keyword evidence="6" id="KW-0560">Oxidoreductase</keyword>
<proteinExistence type="predicted"/>
<feature type="domain" description="Proline dehydrogenase" evidence="11">
    <location>
        <begin position="47"/>
        <end position="299"/>
    </location>
</feature>
<comment type="caution">
    <text evidence="12">The sequence shown here is derived from an EMBL/GenBank/DDBJ whole genome shotgun (WGS) entry which is preliminary data.</text>
</comment>
<feature type="binding site" evidence="10">
    <location>
        <position position="163"/>
    </location>
    <ligand>
        <name>FAD</name>
        <dbReference type="ChEBI" id="CHEBI:57692"/>
    </ligand>
</feature>
<feature type="binding site" evidence="10">
    <location>
        <position position="201"/>
    </location>
    <ligand>
        <name>FAD</name>
        <dbReference type="ChEBI" id="CHEBI:57692"/>
    </ligand>
</feature>
<feature type="binding site" evidence="9">
    <location>
        <position position="289"/>
    </location>
    <ligand>
        <name>substrate</name>
    </ligand>
</feature>
<comment type="cofactor">
    <cofactor evidence="10">
        <name>FAD</name>
        <dbReference type="ChEBI" id="CHEBI:57692"/>
    </cofactor>
    <text evidence="10">Binds 1 FAD per subunit.</text>
</comment>
<sequence length="306" mass="35056">MNMEHLFKVFFLRFARSRMANRWAKRYGLRLGASRFVAGETIEQAVEAVRLLNNSGRMATLDYLGEFVSSEAEVREAAAMCIRTLDAIHTADIQANLSLKLTSLGLDLNPALCQELMESIVSTASDYGLFVRIDMEDYSHCQPAIDLLRILRQSYSNVGIVIQAYLYRSEEDVKVLGAEQVNLRFVKGAYQESAQVAFPLKEDVDANMIKLIGMHLISGSYTAIATHDEQMILEAQRIIANEAIPVSQYEFQMLYGICEELQLRLVRDEFRVRVYVPFGVDWFGYFMRRLAERPANIWFVLKNFFK</sequence>
<dbReference type="PANTHER" id="PTHR13914">
    <property type="entry name" value="PROLINE OXIDASE"/>
    <property type="match status" value="1"/>
</dbReference>
<keyword evidence="7" id="KW-0642">Proline metabolism</keyword>
<evidence type="ECO:0000256" key="7">
    <source>
        <dbReference type="ARBA" id="ARBA00023062"/>
    </source>
</evidence>
<keyword evidence="3" id="KW-0285">Flavoprotein</keyword>
<dbReference type="PIRSF" id="PIRSF000196">
    <property type="entry name" value="Pro_dehydrog"/>
    <property type="match status" value="1"/>
</dbReference>
<dbReference type="GO" id="GO:0000166">
    <property type="term" value="F:nucleotide binding"/>
    <property type="evidence" value="ECO:0007669"/>
    <property type="project" value="UniProtKB-KW"/>
</dbReference>
<evidence type="ECO:0000256" key="8">
    <source>
        <dbReference type="ARBA" id="ARBA00048779"/>
    </source>
</evidence>
<dbReference type="AlphaFoldDB" id="W7YT50"/>
<dbReference type="EC" id="1.5.5.2" evidence="2"/>
<dbReference type="EMBL" id="BAVZ01000022">
    <property type="protein sequence ID" value="GAF10373.1"/>
    <property type="molecule type" value="Genomic_DNA"/>
</dbReference>
<dbReference type="STRING" id="1236976.JCM16418_4560"/>
<feature type="binding site" evidence="10">
    <location>
        <begin position="226"/>
        <end position="227"/>
    </location>
    <ligand>
        <name>FAD</name>
        <dbReference type="ChEBI" id="CHEBI:57692"/>
    </ligand>
</feature>
<evidence type="ECO:0000313" key="13">
    <source>
        <dbReference type="Proteomes" id="UP000019364"/>
    </source>
</evidence>
<evidence type="ECO:0000259" key="11">
    <source>
        <dbReference type="Pfam" id="PF01619"/>
    </source>
</evidence>
<evidence type="ECO:0000256" key="9">
    <source>
        <dbReference type="PIRSR" id="PIRSR000196-1"/>
    </source>
</evidence>
<evidence type="ECO:0000256" key="3">
    <source>
        <dbReference type="ARBA" id="ARBA00022630"/>
    </source>
</evidence>
<feature type="binding site" evidence="9">
    <location>
        <position position="288"/>
    </location>
    <ligand>
        <name>substrate</name>
    </ligand>
</feature>
<keyword evidence="13" id="KW-1185">Reference proteome</keyword>
<evidence type="ECO:0000256" key="4">
    <source>
        <dbReference type="ARBA" id="ARBA00022741"/>
    </source>
</evidence>
<dbReference type="GO" id="GO:0004657">
    <property type="term" value="F:proline dehydrogenase activity"/>
    <property type="evidence" value="ECO:0007669"/>
    <property type="project" value="UniProtKB-EC"/>
</dbReference>
<evidence type="ECO:0000256" key="6">
    <source>
        <dbReference type="ARBA" id="ARBA00023002"/>
    </source>
</evidence>
<evidence type="ECO:0000256" key="10">
    <source>
        <dbReference type="PIRSR" id="PIRSR000196-2"/>
    </source>
</evidence>
<dbReference type="GO" id="GO:0010133">
    <property type="term" value="P:L-proline catabolic process to L-glutamate"/>
    <property type="evidence" value="ECO:0007669"/>
    <property type="project" value="UniProtKB-UniPathway"/>
</dbReference>
<dbReference type="Pfam" id="PF01619">
    <property type="entry name" value="Pro_dh"/>
    <property type="match status" value="1"/>
</dbReference>
<accession>W7YT50</accession>
<gene>
    <name evidence="12" type="ORF">JCM16418_4560</name>
</gene>
<feature type="binding site" evidence="10">
    <location>
        <position position="135"/>
    </location>
    <ligand>
        <name>FAD</name>
        <dbReference type="ChEBI" id="CHEBI:57692"/>
    </ligand>
</feature>
<feature type="binding site" evidence="10">
    <location>
        <begin position="187"/>
        <end position="189"/>
    </location>
    <ligand>
        <name>FAD</name>
        <dbReference type="ChEBI" id="CHEBI:57692"/>
    </ligand>
</feature>
<reference evidence="12 13" key="1">
    <citation type="journal article" date="2014" name="Genome Announc.">
        <title>Draft Genome Sequence of Paenibacillus pini JCM 16418T, Isolated from the Rhizosphere of Pine Tree.</title>
        <authorList>
            <person name="Yuki M."/>
            <person name="Oshima K."/>
            <person name="Suda W."/>
            <person name="Oshida Y."/>
            <person name="Kitamura K."/>
            <person name="Iida Y."/>
            <person name="Hattori M."/>
            <person name="Ohkuma M."/>
        </authorList>
    </citation>
    <scope>NUCLEOTIDE SEQUENCE [LARGE SCALE GENOMIC DNA]</scope>
    <source>
        <strain evidence="12 13">JCM 16418</strain>
    </source>
</reference>
<dbReference type="InterPro" id="IPR002872">
    <property type="entry name" value="Proline_DH_dom"/>
</dbReference>
<organism evidence="12 13">
    <name type="scientific">Paenibacillus pini JCM 16418</name>
    <dbReference type="NCBI Taxonomy" id="1236976"/>
    <lineage>
        <taxon>Bacteria</taxon>
        <taxon>Bacillati</taxon>
        <taxon>Bacillota</taxon>
        <taxon>Bacilli</taxon>
        <taxon>Bacillales</taxon>
        <taxon>Paenibacillaceae</taxon>
        <taxon>Paenibacillus</taxon>
    </lineage>
</organism>